<comment type="caution">
    <text evidence="7">The sequence shown here is derived from an EMBL/GenBank/DDBJ whole genome shotgun (WGS) entry which is preliminary data.</text>
</comment>
<feature type="signal peptide" evidence="5">
    <location>
        <begin position="1"/>
        <end position="21"/>
    </location>
</feature>
<dbReference type="InterPro" id="IPR033138">
    <property type="entry name" value="Cu_oxidase_CS"/>
</dbReference>
<organism evidence="7 8">
    <name type="scientific">Candidatus Magasanikbacteria bacterium CG_4_9_14_0_2_um_filter_42_11</name>
    <dbReference type="NCBI Taxonomy" id="1974643"/>
    <lineage>
        <taxon>Bacteria</taxon>
        <taxon>Candidatus Magasanikiibacteriota</taxon>
    </lineage>
</organism>
<evidence type="ECO:0000256" key="2">
    <source>
        <dbReference type="ARBA" id="ARBA00022723"/>
    </source>
</evidence>
<dbReference type="InterPro" id="IPR000923">
    <property type="entry name" value="BlueCu_1"/>
</dbReference>
<dbReference type="Gene3D" id="2.60.40.420">
    <property type="entry name" value="Cupredoxins - blue copper proteins"/>
    <property type="match status" value="1"/>
</dbReference>
<dbReference type="GO" id="GO:0005507">
    <property type="term" value="F:copper ion binding"/>
    <property type="evidence" value="ECO:0007669"/>
    <property type="project" value="InterPro"/>
</dbReference>
<evidence type="ECO:0000259" key="6">
    <source>
        <dbReference type="Pfam" id="PF00127"/>
    </source>
</evidence>
<dbReference type="PROSITE" id="PS00079">
    <property type="entry name" value="MULTICOPPER_OXIDASE1"/>
    <property type="match status" value="1"/>
</dbReference>
<protein>
    <recommendedName>
        <fullName evidence="6">Blue (type 1) copper domain-containing protein</fullName>
    </recommendedName>
</protein>
<name>A0A2M8FB60_9BACT</name>
<dbReference type="AlphaFoldDB" id="A0A2M8FB60"/>
<evidence type="ECO:0000256" key="5">
    <source>
        <dbReference type="SAM" id="SignalP"/>
    </source>
</evidence>
<dbReference type="Pfam" id="PF00127">
    <property type="entry name" value="Copper-bind"/>
    <property type="match status" value="1"/>
</dbReference>
<evidence type="ECO:0000313" key="7">
    <source>
        <dbReference type="EMBL" id="PJC52973.1"/>
    </source>
</evidence>
<dbReference type="PROSITE" id="PS51257">
    <property type="entry name" value="PROKAR_LIPOPROTEIN"/>
    <property type="match status" value="1"/>
</dbReference>
<sequence>MKKKTVLLVLGFAFVLPLVGAGCASSTAPENDAVSLEQIGQLDVMIDEGKGDTAVEETDQAKAIFALSGKNFAFMMDGQEAPVLKVKKGTTVHIDFTSESGFHDWVLDEFGAATDRVQTGETVSVEFVADQVGTYEYYCSVGAHRANGMIGTFIVE</sequence>
<accession>A0A2M8FB60</accession>
<dbReference type="InterPro" id="IPR008972">
    <property type="entry name" value="Cupredoxin"/>
</dbReference>
<keyword evidence="3" id="KW-0249">Electron transport</keyword>
<keyword evidence="5" id="KW-0732">Signal</keyword>
<proteinExistence type="predicted"/>
<dbReference type="SUPFAM" id="SSF49503">
    <property type="entry name" value="Cupredoxins"/>
    <property type="match status" value="1"/>
</dbReference>
<feature type="chain" id="PRO_5014999653" description="Blue (type 1) copper domain-containing protein" evidence="5">
    <location>
        <begin position="22"/>
        <end position="156"/>
    </location>
</feature>
<reference evidence="8" key="1">
    <citation type="submission" date="2017-09" db="EMBL/GenBank/DDBJ databases">
        <title>Depth-based differentiation of microbial function through sediment-hosted aquifers and enrichment of novel symbionts in the deep terrestrial subsurface.</title>
        <authorList>
            <person name="Probst A.J."/>
            <person name="Ladd B."/>
            <person name="Jarett J.K."/>
            <person name="Geller-Mcgrath D.E."/>
            <person name="Sieber C.M.K."/>
            <person name="Emerson J.B."/>
            <person name="Anantharaman K."/>
            <person name="Thomas B.C."/>
            <person name="Malmstrom R."/>
            <person name="Stieglmeier M."/>
            <person name="Klingl A."/>
            <person name="Woyke T."/>
            <person name="Ryan C.M."/>
            <person name="Banfield J.F."/>
        </authorList>
    </citation>
    <scope>NUCLEOTIDE SEQUENCE [LARGE SCALE GENOMIC DNA]</scope>
</reference>
<evidence type="ECO:0000313" key="8">
    <source>
        <dbReference type="Proteomes" id="UP000231456"/>
    </source>
</evidence>
<keyword evidence="1" id="KW-0813">Transport</keyword>
<evidence type="ECO:0000256" key="3">
    <source>
        <dbReference type="ARBA" id="ARBA00022982"/>
    </source>
</evidence>
<dbReference type="InterPro" id="IPR028871">
    <property type="entry name" value="BlueCu_1_BS"/>
</dbReference>
<evidence type="ECO:0000256" key="1">
    <source>
        <dbReference type="ARBA" id="ARBA00022448"/>
    </source>
</evidence>
<keyword evidence="2" id="KW-0479">Metal-binding</keyword>
<gene>
    <name evidence="7" type="ORF">CO030_00120</name>
</gene>
<dbReference type="EMBL" id="PFRH01000004">
    <property type="protein sequence ID" value="PJC52973.1"/>
    <property type="molecule type" value="Genomic_DNA"/>
</dbReference>
<feature type="domain" description="Blue (type 1) copper" evidence="6">
    <location>
        <begin position="84"/>
        <end position="156"/>
    </location>
</feature>
<dbReference type="PROSITE" id="PS00196">
    <property type="entry name" value="COPPER_BLUE"/>
    <property type="match status" value="1"/>
</dbReference>
<dbReference type="Proteomes" id="UP000231456">
    <property type="component" value="Unassembled WGS sequence"/>
</dbReference>
<evidence type="ECO:0000256" key="4">
    <source>
        <dbReference type="ARBA" id="ARBA00023008"/>
    </source>
</evidence>
<dbReference type="GO" id="GO:0009055">
    <property type="term" value="F:electron transfer activity"/>
    <property type="evidence" value="ECO:0007669"/>
    <property type="project" value="InterPro"/>
</dbReference>
<keyword evidence="4" id="KW-0186">Copper</keyword>
<dbReference type="CDD" id="cd00920">
    <property type="entry name" value="Cupredoxin"/>
    <property type="match status" value="1"/>
</dbReference>